<evidence type="ECO:0000313" key="3">
    <source>
        <dbReference type="EMBL" id="CAL4769297.1"/>
    </source>
</evidence>
<proteinExistence type="predicted"/>
<organism evidence="2">
    <name type="scientific">Cladocopium goreaui</name>
    <dbReference type="NCBI Taxonomy" id="2562237"/>
    <lineage>
        <taxon>Eukaryota</taxon>
        <taxon>Sar</taxon>
        <taxon>Alveolata</taxon>
        <taxon>Dinophyceae</taxon>
        <taxon>Suessiales</taxon>
        <taxon>Symbiodiniaceae</taxon>
        <taxon>Cladocopium</taxon>
    </lineage>
</organism>
<protein>
    <submittedName>
        <fullName evidence="2">Uncharacterized protein</fullName>
    </submittedName>
</protein>
<evidence type="ECO:0000313" key="4">
    <source>
        <dbReference type="Proteomes" id="UP001152797"/>
    </source>
</evidence>
<feature type="region of interest" description="Disordered" evidence="1">
    <location>
        <begin position="272"/>
        <end position="295"/>
    </location>
</feature>
<feature type="region of interest" description="Disordered" evidence="1">
    <location>
        <begin position="214"/>
        <end position="243"/>
    </location>
</feature>
<dbReference type="AlphaFoldDB" id="A0A9P1C0N2"/>
<name>A0A9P1C0N2_9DINO</name>
<dbReference type="EMBL" id="CAMXCT030000674">
    <property type="protein sequence ID" value="CAL4769297.1"/>
    <property type="molecule type" value="Genomic_DNA"/>
</dbReference>
<reference evidence="2" key="1">
    <citation type="submission" date="2022-10" db="EMBL/GenBank/DDBJ databases">
        <authorList>
            <person name="Chen Y."/>
            <person name="Dougan E. K."/>
            <person name="Chan C."/>
            <person name="Rhodes N."/>
            <person name="Thang M."/>
        </authorList>
    </citation>
    <scope>NUCLEOTIDE SEQUENCE</scope>
</reference>
<accession>A0A9P1C0N2</accession>
<evidence type="ECO:0000313" key="2">
    <source>
        <dbReference type="EMBL" id="CAI3981985.1"/>
    </source>
</evidence>
<evidence type="ECO:0000256" key="1">
    <source>
        <dbReference type="SAM" id="MobiDB-lite"/>
    </source>
</evidence>
<dbReference type="EMBL" id="CAMXCT020000674">
    <property type="protein sequence ID" value="CAL1135360.1"/>
    <property type="molecule type" value="Genomic_DNA"/>
</dbReference>
<comment type="caution">
    <text evidence="2">The sequence shown here is derived from an EMBL/GenBank/DDBJ whole genome shotgun (WGS) entry which is preliminary data.</text>
</comment>
<sequence>MEASHILIKRVKLCGLKSLKEDTKKFITCMLVALQMQLVKTVPPKHEMYKLAQSVSNTFGAIVVEPLFGGLCQYPPSPFELGEAFLAAVYSPDDLPLTQAPENIVSCAICIGKQIKIRGSSKELHAPVVASGSSQDSVAASMGNHMGHMMAMGNHFMSLVCDKAKALDQLLALKMGDHEQPVLLKSASSSTSASDGVAGLLSQRALPSAAEPAALPLPAPTASAEATPEDDSKANDVSKGGPSKTLEEYELQAHQSLSKRKAKSLDKCLKRPAACKAKPGPQPKAKAKLPPSSASKKSLVKKGIFGCLRCRGNSKGCSTCWNPDFQGLRFSSREEWVYWKQQQEHGK</sequence>
<feature type="compositionally biased region" description="Low complexity" evidence="1">
    <location>
        <begin position="214"/>
        <end position="226"/>
    </location>
</feature>
<dbReference type="Proteomes" id="UP001152797">
    <property type="component" value="Unassembled WGS sequence"/>
</dbReference>
<gene>
    <name evidence="2" type="ORF">C1SCF055_LOCUS9726</name>
</gene>
<dbReference type="EMBL" id="CAMXCT010000674">
    <property type="protein sequence ID" value="CAI3981985.1"/>
    <property type="molecule type" value="Genomic_DNA"/>
</dbReference>
<keyword evidence="4" id="KW-1185">Reference proteome</keyword>
<reference evidence="3 4" key="2">
    <citation type="submission" date="2024-05" db="EMBL/GenBank/DDBJ databases">
        <authorList>
            <person name="Chen Y."/>
            <person name="Shah S."/>
            <person name="Dougan E. K."/>
            <person name="Thang M."/>
            <person name="Chan C."/>
        </authorList>
    </citation>
    <scope>NUCLEOTIDE SEQUENCE [LARGE SCALE GENOMIC DNA]</scope>
</reference>